<name>A0A0R2D8D3_9LACO</name>
<feature type="domain" description="Amidohydrolase-related" evidence="3">
    <location>
        <begin position="48"/>
        <end position="231"/>
    </location>
</feature>
<dbReference type="RefSeq" id="WP_057875396.1">
    <property type="nucleotide sequence ID" value="NZ_AYZD01000011.1"/>
</dbReference>
<evidence type="ECO:0000313" key="4">
    <source>
        <dbReference type="EMBL" id="KRM96811.1"/>
    </source>
</evidence>
<dbReference type="InterPro" id="IPR032466">
    <property type="entry name" value="Metal_Hydrolase"/>
</dbReference>
<dbReference type="EMBL" id="AYZD01000011">
    <property type="protein sequence ID" value="KRM96811.1"/>
    <property type="molecule type" value="Genomic_DNA"/>
</dbReference>
<dbReference type="PATRIC" id="fig|1423725.3.peg.343"/>
<keyword evidence="2" id="KW-0378">Hydrolase</keyword>
<proteinExistence type="inferred from homology"/>
<dbReference type="Gene3D" id="3.20.20.140">
    <property type="entry name" value="Metal-dependent hydrolases"/>
    <property type="match status" value="1"/>
</dbReference>
<protein>
    <submittedName>
        <fullName evidence="4">N-acetylglucosamine-6-phosphate deacetylase</fullName>
    </submittedName>
</protein>
<gene>
    <name evidence="4" type="ORF">FC19_GL000334</name>
</gene>
<evidence type="ECO:0000256" key="2">
    <source>
        <dbReference type="ARBA" id="ARBA00022801"/>
    </source>
</evidence>
<dbReference type="InterPro" id="IPR011059">
    <property type="entry name" value="Metal-dep_hydrolase_composite"/>
</dbReference>
<reference evidence="4 5" key="1">
    <citation type="journal article" date="2015" name="Genome Announc.">
        <title>Expanding the biotechnology potential of lactobacilli through comparative genomics of 213 strains and associated genera.</title>
        <authorList>
            <person name="Sun Z."/>
            <person name="Harris H.M."/>
            <person name="McCann A."/>
            <person name="Guo C."/>
            <person name="Argimon S."/>
            <person name="Zhang W."/>
            <person name="Yang X."/>
            <person name="Jeffery I.B."/>
            <person name="Cooney J.C."/>
            <person name="Kagawa T.F."/>
            <person name="Liu W."/>
            <person name="Song Y."/>
            <person name="Salvetti E."/>
            <person name="Wrobel A."/>
            <person name="Rasinkangas P."/>
            <person name="Parkhill J."/>
            <person name="Rea M.C."/>
            <person name="O'Sullivan O."/>
            <person name="Ritari J."/>
            <person name="Douillard F.P."/>
            <person name="Paul Ross R."/>
            <person name="Yang R."/>
            <person name="Briner A.E."/>
            <person name="Felis G.E."/>
            <person name="de Vos W.M."/>
            <person name="Barrangou R."/>
            <person name="Klaenhammer T.R."/>
            <person name="Caufield P.W."/>
            <person name="Cui Y."/>
            <person name="Zhang H."/>
            <person name="O'Toole P.W."/>
        </authorList>
    </citation>
    <scope>NUCLEOTIDE SEQUENCE [LARGE SCALE GENOMIC DNA]</scope>
    <source>
        <strain evidence="4 5">DSM 21051</strain>
    </source>
</reference>
<dbReference type="Proteomes" id="UP000051015">
    <property type="component" value="Unassembled WGS sequence"/>
</dbReference>
<dbReference type="InterPro" id="IPR006680">
    <property type="entry name" value="Amidohydro-rel"/>
</dbReference>
<dbReference type="GO" id="GO:0008448">
    <property type="term" value="F:N-acetylglucosamine-6-phosphate deacetylase activity"/>
    <property type="evidence" value="ECO:0007669"/>
    <property type="project" value="TreeGrafter"/>
</dbReference>
<keyword evidence="5" id="KW-1185">Reference proteome</keyword>
<sequence length="283" mass="31501">MHYYIHADKFFLKSGIENEGYLEIIDGHFGNFIHAEPNGKILNYPNKLVVPGYVDTHIHGMVGHDVMDGAWEDIDAISQALLETGVTSWLPTTLTASIEQLSHVTKNIGEHAGSEKGAKIQGIYYEGPFFTVEHKGAQNPQYFRDPKIEILKKWQKLSGNLVKKIAIAPERTGSIDFIREAVRMGVHVALGHSNATYDQAKEAIDAGADIFTHAFNGMRGFTHRACRIIIQATSCNDITAKRFLEKADRNVKAAIVMILLGLDKNAAIKFLRDKNGFVRQALE</sequence>
<comment type="similarity">
    <text evidence="1">Belongs to the metallo-dependent hydrolases superfamily. NagA family.</text>
</comment>
<dbReference type="GO" id="GO:0006046">
    <property type="term" value="P:N-acetylglucosamine catabolic process"/>
    <property type="evidence" value="ECO:0007669"/>
    <property type="project" value="TreeGrafter"/>
</dbReference>
<organism evidence="4 5">
    <name type="scientific">Liquorilactobacillus aquaticus DSM 21051</name>
    <dbReference type="NCBI Taxonomy" id="1423725"/>
    <lineage>
        <taxon>Bacteria</taxon>
        <taxon>Bacillati</taxon>
        <taxon>Bacillota</taxon>
        <taxon>Bacilli</taxon>
        <taxon>Lactobacillales</taxon>
        <taxon>Lactobacillaceae</taxon>
        <taxon>Liquorilactobacillus</taxon>
    </lineage>
</organism>
<dbReference type="OrthoDB" id="9776488at2"/>
<evidence type="ECO:0000256" key="1">
    <source>
        <dbReference type="ARBA" id="ARBA00010716"/>
    </source>
</evidence>
<dbReference type="SUPFAM" id="SSF51556">
    <property type="entry name" value="Metallo-dependent hydrolases"/>
    <property type="match status" value="1"/>
</dbReference>
<dbReference type="PANTHER" id="PTHR11113">
    <property type="entry name" value="N-ACETYLGLUCOSAMINE-6-PHOSPHATE DEACETYLASE"/>
    <property type="match status" value="1"/>
</dbReference>
<comment type="caution">
    <text evidence="4">The sequence shown here is derived from an EMBL/GenBank/DDBJ whole genome shotgun (WGS) entry which is preliminary data.</text>
</comment>
<dbReference type="AlphaFoldDB" id="A0A0R2D8D3"/>
<dbReference type="Pfam" id="PF01979">
    <property type="entry name" value="Amidohydro_1"/>
    <property type="match status" value="1"/>
</dbReference>
<dbReference type="STRING" id="1423725.FC19_GL000334"/>
<accession>A0A0R2D8D3</accession>
<dbReference type="Gene3D" id="2.30.40.10">
    <property type="entry name" value="Urease, subunit C, domain 1"/>
    <property type="match status" value="1"/>
</dbReference>
<evidence type="ECO:0000259" key="3">
    <source>
        <dbReference type="Pfam" id="PF01979"/>
    </source>
</evidence>
<evidence type="ECO:0000313" key="5">
    <source>
        <dbReference type="Proteomes" id="UP000051015"/>
    </source>
</evidence>
<dbReference type="PANTHER" id="PTHR11113:SF14">
    <property type="entry name" value="N-ACETYLGLUCOSAMINE-6-PHOSPHATE DEACETYLASE"/>
    <property type="match status" value="1"/>
</dbReference>